<protein>
    <recommendedName>
        <fullName evidence="5">AB hydrolase-1 domain-containing protein</fullName>
    </recommendedName>
</protein>
<feature type="domain" description="AB hydrolase-1" evidence="5">
    <location>
        <begin position="54"/>
        <end position="294"/>
    </location>
</feature>
<dbReference type="GO" id="GO:0008233">
    <property type="term" value="F:peptidase activity"/>
    <property type="evidence" value="ECO:0007669"/>
    <property type="project" value="InterPro"/>
</dbReference>
<dbReference type="InterPro" id="IPR000073">
    <property type="entry name" value="AB_hydrolase_1"/>
</dbReference>
<dbReference type="PIRSF" id="PIRSF005539">
    <property type="entry name" value="Pept_S33_TRI_F1"/>
    <property type="match status" value="1"/>
</dbReference>
<comment type="similarity">
    <text evidence="1 3">Belongs to the peptidase S33 family.</text>
</comment>
<dbReference type="Proteomes" id="UP000059542">
    <property type="component" value="Chromosome"/>
</dbReference>
<dbReference type="SUPFAM" id="SSF53474">
    <property type="entry name" value="alpha/beta-Hydrolases"/>
    <property type="match status" value="1"/>
</dbReference>
<dbReference type="GO" id="GO:0016020">
    <property type="term" value="C:membrane"/>
    <property type="evidence" value="ECO:0007669"/>
    <property type="project" value="TreeGrafter"/>
</dbReference>
<evidence type="ECO:0000256" key="3">
    <source>
        <dbReference type="PIRNR" id="PIRNR005539"/>
    </source>
</evidence>
<feature type="active site" description="Proton donor" evidence="4">
    <location>
        <position position="291"/>
    </location>
</feature>
<reference evidence="6 7" key="1">
    <citation type="submission" date="2015-12" db="EMBL/GenBank/DDBJ databases">
        <authorList>
            <person name="Shamseldin A."/>
            <person name="Moawad H."/>
            <person name="Abd El-Rahim W.M."/>
            <person name="Sadowsky M.J."/>
        </authorList>
    </citation>
    <scope>NUCLEOTIDE SEQUENCE [LARGE SCALE GENOMIC DNA]</scope>
    <source>
        <strain evidence="6 7">DG5B</strain>
    </source>
</reference>
<dbReference type="KEGG" id="hyg:AUC43_11110"/>
<organism evidence="6 7">
    <name type="scientific">Hymenobacter sedentarius</name>
    <dbReference type="NCBI Taxonomy" id="1411621"/>
    <lineage>
        <taxon>Bacteria</taxon>
        <taxon>Pseudomonadati</taxon>
        <taxon>Bacteroidota</taxon>
        <taxon>Cytophagia</taxon>
        <taxon>Cytophagales</taxon>
        <taxon>Hymenobacteraceae</taxon>
        <taxon>Hymenobacter</taxon>
    </lineage>
</organism>
<evidence type="ECO:0000313" key="6">
    <source>
        <dbReference type="EMBL" id="ALW85590.1"/>
    </source>
</evidence>
<keyword evidence="7" id="KW-1185">Reference proteome</keyword>
<gene>
    <name evidence="6" type="ORF">AUC43_11110</name>
</gene>
<sequence>MKKVLLDRHLLAVVVFWLLAFAVRAQSATKEGYIEVPGGKVWYQILGADKPGVPLLVLHGGPGSGSGAFGNFTALADERPVILYDQLGCGKSDRPDNPSLWTLGRYVEELDAVVRALAYPRLHLLGHSWGTTLATEYVLTKKPPQVVSLIESSPWLDTRRWIRDAQHYVAELPPASRAAFKLENAPDSASRRKYQQAVDYYYSLHVWRNRPAVITWQRGGGKQAYETMWGANETTSTGNMKNYSRTANLKNLKLPVLYLCGRYDEATPVSTAYFQRHTPHARLVVFENASHTAYREVPDQYFKTVREFLHQH</sequence>
<proteinExistence type="inferred from homology"/>
<dbReference type="PANTHER" id="PTHR43798">
    <property type="entry name" value="MONOACYLGLYCEROL LIPASE"/>
    <property type="match status" value="1"/>
</dbReference>
<evidence type="ECO:0000256" key="4">
    <source>
        <dbReference type="PIRSR" id="PIRSR005539-1"/>
    </source>
</evidence>
<feature type="active site" description="Nucleophile" evidence="4">
    <location>
        <position position="128"/>
    </location>
</feature>
<dbReference type="Gene3D" id="3.40.50.1820">
    <property type="entry name" value="alpha/beta hydrolase"/>
    <property type="match status" value="1"/>
</dbReference>
<dbReference type="InterPro" id="IPR050266">
    <property type="entry name" value="AB_hydrolase_sf"/>
</dbReference>
<dbReference type="RefSeq" id="WP_068193185.1">
    <property type="nucleotide sequence ID" value="NZ_CP013909.1"/>
</dbReference>
<dbReference type="Pfam" id="PF00561">
    <property type="entry name" value="Abhydrolase_1"/>
    <property type="match status" value="1"/>
</dbReference>
<evidence type="ECO:0000256" key="1">
    <source>
        <dbReference type="ARBA" id="ARBA00010088"/>
    </source>
</evidence>
<keyword evidence="2 3" id="KW-0378">Hydrolase</keyword>
<dbReference type="NCBIfam" id="TIGR01250">
    <property type="entry name" value="pro_imino_pep_2"/>
    <property type="match status" value="1"/>
</dbReference>
<feature type="active site" evidence="4">
    <location>
        <position position="264"/>
    </location>
</feature>
<evidence type="ECO:0000259" key="5">
    <source>
        <dbReference type="Pfam" id="PF00561"/>
    </source>
</evidence>
<dbReference type="PRINTS" id="PR00793">
    <property type="entry name" value="PROAMNOPTASE"/>
</dbReference>
<dbReference type="InterPro" id="IPR002410">
    <property type="entry name" value="Peptidase_S33"/>
</dbReference>
<dbReference type="AlphaFoldDB" id="A0A0U3SHK7"/>
<dbReference type="PANTHER" id="PTHR43798:SF33">
    <property type="entry name" value="HYDROLASE, PUTATIVE (AFU_ORTHOLOGUE AFUA_2G14860)-RELATED"/>
    <property type="match status" value="1"/>
</dbReference>
<name>A0A0U3SHK7_9BACT</name>
<dbReference type="GO" id="GO:0006508">
    <property type="term" value="P:proteolysis"/>
    <property type="evidence" value="ECO:0007669"/>
    <property type="project" value="InterPro"/>
</dbReference>
<evidence type="ECO:0000313" key="7">
    <source>
        <dbReference type="Proteomes" id="UP000059542"/>
    </source>
</evidence>
<dbReference type="OrthoDB" id="9796770at2"/>
<evidence type="ECO:0000256" key="2">
    <source>
        <dbReference type="ARBA" id="ARBA00022801"/>
    </source>
</evidence>
<dbReference type="InterPro" id="IPR029058">
    <property type="entry name" value="AB_hydrolase_fold"/>
</dbReference>
<dbReference type="STRING" id="1411621.AUC43_11110"/>
<dbReference type="InterPro" id="IPR005945">
    <property type="entry name" value="Pro_imino_pep"/>
</dbReference>
<accession>A0A0U3SHK7</accession>
<dbReference type="EMBL" id="CP013909">
    <property type="protein sequence ID" value="ALW85590.1"/>
    <property type="molecule type" value="Genomic_DNA"/>
</dbReference>